<evidence type="ECO:0000313" key="2">
    <source>
        <dbReference type="EMBL" id="KAJ7047387.1"/>
    </source>
</evidence>
<feature type="non-terminal residue" evidence="2">
    <location>
        <position position="1"/>
    </location>
</feature>
<accession>A0AAD6TKS4</accession>
<protein>
    <recommendedName>
        <fullName evidence="4">Secreted protein</fullName>
    </recommendedName>
</protein>
<evidence type="ECO:0008006" key="4">
    <source>
        <dbReference type="Google" id="ProtNLM"/>
    </source>
</evidence>
<keyword evidence="1" id="KW-0732">Signal</keyword>
<gene>
    <name evidence="2" type="ORF">C8F04DRAFT_1226458</name>
</gene>
<evidence type="ECO:0000313" key="3">
    <source>
        <dbReference type="Proteomes" id="UP001218188"/>
    </source>
</evidence>
<name>A0AAD6TKS4_9AGAR</name>
<organism evidence="2 3">
    <name type="scientific">Mycena alexandri</name>
    <dbReference type="NCBI Taxonomy" id="1745969"/>
    <lineage>
        <taxon>Eukaryota</taxon>
        <taxon>Fungi</taxon>
        <taxon>Dikarya</taxon>
        <taxon>Basidiomycota</taxon>
        <taxon>Agaricomycotina</taxon>
        <taxon>Agaricomycetes</taxon>
        <taxon>Agaricomycetidae</taxon>
        <taxon>Agaricales</taxon>
        <taxon>Marasmiineae</taxon>
        <taxon>Mycenaceae</taxon>
        <taxon>Mycena</taxon>
    </lineage>
</organism>
<sequence length="175" mass="19212">MLFVLCLLRILWCAVSVLAHPTWQGLDSRSDFITSLVPTNTPIEVIGTNMRGHLSSHRPGEPGNLTALPIQRRGRSAPPLFSLAQNQLWQFRNESTIYPVLVKNTTHLEGVPPLQLVIGKQPAGTVIRGGTWQWRATMLRYELGTSGNSGVFYSCPLGDNNSGIFMFLTPSATPA</sequence>
<feature type="chain" id="PRO_5042051075" description="Secreted protein" evidence="1">
    <location>
        <begin position="20"/>
        <end position="175"/>
    </location>
</feature>
<dbReference type="AlphaFoldDB" id="A0AAD6TKS4"/>
<keyword evidence="3" id="KW-1185">Reference proteome</keyword>
<evidence type="ECO:0000256" key="1">
    <source>
        <dbReference type="SAM" id="SignalP"/>
    </source>
</evidence>
<reference evidence="2" key="1">
    <citation type="submission" date="2023-03" db="EMBL/GenBank/DDBJ databases">
        <title>Massive genome expansion in bonnet fungi (Mycena s.s.) driven by repeated elements and novel gene families across ecological guilds.</title>
        <authorList>
            <consortium name="Lawrence Berkeley National Laboratory"/>
            <person name="Harder C.B."/>
            <person name="Miyauchi S."/>
            <person name="Viragh M."/>
            <person name="Kuo A."/>
            <person name="Thoen E."/>
            <person name="Andreopoulos B."/>
            <person name="Lu D."/>
            <person name="Skrede I."/>
            <person name="Drula E."/>
            <person name="Henrissat B."/>
            <person name="Morin E."/>
            <person name="Kohler A."/>
            <person name="Barry K."/>
            <person name="LaButti K."/>
            <person name="Morin E."/>
            <person name="Salamov A."/>
            <person name="Lipzen A."/>
            <person name="Mereny Z."/>
            <person name="Hegedus B."/>
            <person name="Baldrian P."/>
            <person name="Stursova M."/>
            <person name="Weitz H."/>
            <person name="Taylor A."/>
            <person name="Grigoriev I.V."/>
            <person name="Nagy L.G."/>
            <person name="Martin F."/>
            <person name="Kauserud H."/>
        </authorList>
    </citation>
    <scope>NUCLEOTIDE SEQUENCE</scope>
    <source>
        <strain evidence="2">CBHHK200</strain>
    </source>
</reference>
<feature type="signal peptide" evidence="1">
    <location>
        <begin position="1"/>
        <end position="19"/>
    </location>
</feature>
<dbReference type="Proteomes" id="UP001218188">
    <property type="component" value="Unassembled WGS sequence"/>
</dbReference>
<comment type="caution">
    <text evidence="2">The sequence shown here is derived from an EMBL/GenBank/DDBJ whole genome shotgun (WGS) entry which is preliminary data.</text>
</comment>
<proteinExistence type="predicted"/>
<dbReference type="EMBL" id="JARJCM010000001">
    <property type="protein sequence ID" value="KAJ7047387.1"/>
    <property type="molecule type" value="Genomic_DNA"/>
</dbReference>